<dbReference type="InterPro" id="IPR020568">
    <property type="entry name" value="Ribosomal_Su5_D2-typ_SF"/>
</dbReference>
<evidence type="ECO:0000256" key="6">
    <source>
        <dbReference type="HAMAP-Rule" id="MF_00227"/>
    </source>
</evidence>
<reference evidence="9 10" key="1">
    <citation type="journal article" date="2010" name="J. Bacteriol.">
        <title>Complete genome sequence of the aerobic facultative methanotroph Methylocella silvestris BL2.</title>
        <authorList>
            <person name="Chen Y."/>
            <person name="Crombie A."/>
            <person name="Rahman M.T."/>
            <person name="Dedysh S.N."/>
            <person name="Liesack W."/>
            <person name="Stott M.B."/>
            <person name="Alam M."/>
            <person name="Theisen A.R."/>
            <person name="Murrell J.C."/>
            <person name="Dunfield P.F."/>
        </authorList>
    </citation>
    <scope>NUCLEOTIDE SEQUENCE [LARGE SCALE GENOMIC DNA]</scope>
    <source>
        <strain evidence="10">DSM 15510 / CIP 108128 / LMG 27833 / NCIMB 13906 / BL2</strain>
    </source>
</reference>
<dbReference type="GO" id="GO:0000049">
    <property type="term" value="F:tRNA binding"/>
    <property type="evidence" value="ECO:0007669"/>
    <property type="project" value="UniProtKB-UniRule"/>
</dbReference>
<dbReference type="SUPFAM" id="SSF54211">
    <property type="entry name" value="Ribosomal protein S5 domain 2-like"/>
    <property type="match status" value="1"/>
</dbReference>
<evidence type="ECO:0000256" key="7">
    <source>
        <dbReference type="NCBIfam" id="TIGR00188"/>
    </source>
</evidence>
<sequence>MQEAPSPAAPARLKRRADFVRAAKGKRFHAKGFTLQAVERPESDRATAAPRFGFTVTKKVGGAVVRNRIRRRFKEALRTAEALPARPCRDYVVVARIEALRLAFATMQVELIRAIDKIESSQSKPDGRSRKRGPNREAPQQSRPQGSGGV</sequence>
<evidence type="ECO:0000256" key="2">
    <source>
        <dbReference type="ARBA" id="ARBA00022722"/>
    </source>
</evidence>
<dbReference type="EC" id="3.1.26.5" evidence="6 7"/>
<evidence type="ECO:0000313" key="9">
    <source>
        <dbReference type="EMBL" id="ACK50169.1"/>
    </source>
</evidence>
<dbReference type="NCBIfam" id="TIGR00188">
    <property type="entry name" value="rnpA"/>
    <property type="match status" value="1"/>
</dbReference>
<keyword evidence="1 6" id="KW-0819">tRNA processing</keyword>
<organism evidence="9 10">
    <name type="scientific">Methylocella silvestris (strain DSM 15510 / CIP 108128 / LMG 27833 / NCIMB 13906 / BL2)</name>
    <dbReference type="NCBI Taxonomy" id="395965"/>
    <lineage>
        <taxon>Bacteria</taxon>
        <taxon>Pseudomonadati</taxon>
        <taxon>Pseudomonadota</taxon>
        <taxon>Alphaproteobacteria</taxon>
        <taxon>Hyphomicrobiales</taxon>
        <taxon>Beijerinckiaceae</taxon>
        <taxon>Methylocella</taxon>
    </lineage>
</organism>
<dbReference type="HOGENOM" id="CLU_117179_6_0_5"/>
<dbReference type="KEGG" id="msl:Msil_1200"/>
<protein>
    <recommendedName>
        <fullName evidence="6 7">Ribonuclease P protein component</fullName>
        <shortName evidence="6">RNase P protein</shortName>
        <shortName evidence="6">RNaseP protein</shortName>
        <ecNumber evidence="6 7">3.1.26.5</ecNumber>
    </recommendedName>
    <alternativeName>
        <fullName evidence="6">Protein C5</fullName>
    </alternativeName>
</protein>
<dbReference type="STRING" id="395965.Msil_1200"/>
<dbReference type="GO" id="GO:0030677">
    <property type="term" value="C:ribonuclease P complex"/>
    <property type="evidence" value="ECO:0007669"/>
    <property type="project" value="TreeGrafter"/>
</dbReference>
<dbReference type="HAMAP" id="MF_00227">
    <property type="entry name" value="RNase_P"/>
    <property type="match status" value="1"/>
</dbReference>
<dbReference type="Proteomes" id="UP000002257">
    <property type="component" value="Chromosome"/>
</dbReference>
<feature type="compositionally biased region" description="Polar residues" evidence="8">
    <location>
        <begin position="138"/>
        <end position="150"/>
    </location>
</feature>
<dbReference type="AlphaFoldDB" id="B8EPG4"/>
<keyword evidence="10" id="KW-1185">Reference proteome</keyword>
<name>B8EPG4_METSB</name>
<dbReference type="GO" id="GO:0042781">
    <property type="term" value="F:3'-tRNA processing endoribonuclease activity"/>
    <property type="evidence" value="ECO:0007669"/>
    <property type="project" value="TreeGrafter"/>
</dbReference>
<evidence type="ECO:0000256" key="3">
    <source>
        <dbReference type="ARBA" id="ARBA00022759"/>
    </source>
</evidence>
<keyword evidence="2 6" id="KW-0540">Nuclease</keyword>
<feature type="region of interest" description="Disordered" evidence="8">
    <location>
        <begin position="117"/>
        <end position="150"/>
    </location>
</feature>
<evidence type="ECO:0000256" key="5">
    <source>
        <dbReference type="ARBA" id="ARBA00022884"/>
    </source>
</evidence>
<keyword evidence="5 6" id="KW-0694">RNA-binding</keyword>
<evidence type="ECO:0000256" key="1">
    <source>
        <dbReference type="ARBA" id="ARBA00022694"/>
    </source>
</evidence>
<accession>B8EPG4</accession>
<comment type="catalytic activity">
    <reaction evidence="6">
        <text>Endonucleolytic cleavage of RNA, removing 5'-extranucleotides from tRNA precursor.</text>
        <dbReference type="EC" id="3.1.26.5"/>
    </reaction>
</comment>
<evidence type="ECO:0000256" key="4">
    <source>
        <dbReference type="ARBA" id="ARBA00022801"/>
    </source>
</evidence>
<proteinExistence type="inferred from homology"/>
<dbReference type="InterPro" id="IPR000100">
    <property type="entry name" value="RNase_P"/>
</dbReference>
<dbReference type="eggNOG" id="COG0594">
    <property type="taxonomic scope" value="Bacteria"/>
</dbReference>
<keyword evidence="4 6" id="KW-0378">Hydrolase</keyword>
<comment type="subunit">
    <text evidence="6">Consists of a catalytic RNA component (M1 or rnpB) and a protein subunit.</text>
</comment>
<dbReference type="EMBL" id="CP001280">
    <property type="protein sequence ID" value="ACK50169.1"/>
    <property type="molecule type" value="Genomic_DNA"/>
</dbReference>
<dbReference type="GO" id="GO:0004526">
    <property type="term" value="F:ribonuclease P activity"/>
    <property type="evidence" value="ECO:0007669"/>
    <property type="project" value="UniProtKB-UniRule"/>
</dbReference>
<dbReference type="InterPro" id="IPR014721">
    <property type="entry name" value="Ribsml_uS5_D2-typ_fold_subgr"/>
</dbReference>
<keyword evidence="3 6" id="KW-0255">Endonuclease</keyword>
<dbReference type="Pfam" id="PF00825">
    <property type="entry name" value="Ribonuclease_P"/>
    <property type="match status" value="1"/>
</dbReference>
<evidence type="ECO:0000313" key="10">
    <source>
        <dbReference type="Proteomes" id="UP000002257"/>
    </source>
</evidence>
<comment type="similarity">
    <text evidence="6">Belongs to the RnpA family.</text>
</comment>
<dbReference type="PANTHER" id="PTHR33992:SF1">
    <property type="entry name" value="RIBONUCLEASE P PROTEIN COMPONENT"/>
    <property type="match status" value="1"/>
</dbReference>
<comment type="function">
    <text evidence="6">RNaseP catalyzes the removal of the 5'-leader sequence from pre-tRNA to produce the mature 5'-terminus. It can also cleave other RNA substrates such as 4.5S RNA. The protein component plays an auxiliary but essential role in vivo by binding to the 5'-leader sequence and broadening the substrate specificity of the ribozyme.</text>
</comment>
<dbReference type="PANTHER" id="PTHR33992">
    <property type="entry name" value="RIBONUCLEASE P PROTEIN COMPONENT"/>
    <property type="match status" value="1"/>
</dbReference>
<evidence type="ECO:0000256" key="8">
    <source>
        <dbReference type="SAM" id="MobiDB-lite"/>
    </source>
</evidence>
<dbReference type="GO" id="GO:0001682">
    <property type="term" value="P:tRNA 5'-leader removal"/>
    <property type="evidence" value="ECO:0007669"/>
    <property type="project" value="UniProtKB-UniRule"/>
</dbReference>
<dbReference type="Gene3D" id="3.30.230.10">
    <property type="match status" value="1"/>
</dbReference>
<gene>
    <name evidence="6" type="primary">rnpA</name>
    <name evidence="9" type="ordered locus">Msil_1200</name>
</gene>